<dbReference type="InterPro" id="IPR020613">
    <property type="entry name" value="Thiolase_CS"/>
</dbReference>
<accession>A0A5K7Z6A0</accession>
<comment type="similarity">
    <text evidence="1 5">Belongs to the thiolase-like superfamily. Thiolase family.</text>
</comment>
<dbReference type="PIRSF" id="PIRSF000429">
    <property type="entry name" value="Ac-CoA_Ac_transf"/>
    <property type="match status" value="1"/>
</dbReference>
<dbReference type="InterPro" id="IPR020616">
    <property type="entry name" value="Thiolase_N"/>
</dbReference>
<dbReference type="FunFam" id="3.40.47.10:FF:000010">
    <property type="entry name" value="Acetyl-CoA acetyltransferase (Thiolase)"/>
    <property type="match status" value="1"/>
</dbReference>
<name>A0A5K7Z6A0_9BACT</name>
<dbReference type="OrthoDB" id="4565318at2"/>
<dbReference type="InterPro" id="IPR002155">
    <property type="entry name" value="Thiolase"/>
</dbReference>
<evidence type="ECO:0000313" key="9">
    <source>
        <dbReference type="Proteomes" id="UP000427769"/>
    </source>
</evidence>
<feature type="domain" description="Thiolase N-terminal" evidence="6">
    <location>
        <begin position="5"/>
        <end position="262"/>
    </location>
</feature>
<dbReference type="EMBL" id="AP021875">
    <property type="protein sequence ID" value="BBO77532.1"/>
    <property type="molecule type" value="Genomic_DNA"/>
</dbReference>
<dbReference type="PROSITE" id="PS00098">
    <property type="entry name" value="THIOLASE_1"/>
    <property type="match status" value="1"/>
</dbReference>
<evidence type="ECO:0000313" key="8">
    <source>
        <dbReference type="EMBL" id="BBO77532.1"/>
    </source>
</evidence>
<feature type="active site" description="Acyl-thioester intermediate" evidence="4">
    <location>
        <position position="88"/>
    </location>
</feature>
<evidence type="ECO:0000256" key="3">
    <source>
        <dbReference type="ARBA" id="ARBA00023315"/>
    </source>
</evidence>
<organism evidence="8 9">
    <name type="scientific">Desulfosarcina widdelii</name>
    <dbReference type="NCBI Taxonomy" id="947919"/>
    <lineage>
        <taxon>Bacteria</taxon>
        <taxon>Pseudomonadati</taxon>
        <taxon>Thermodesulfobacteriota</taxon>
        <taxon>Desulfobacteria</taxon>
        <taxon>Desulfobacterales</taxon>
        <taxon>Desulfosarcinaceae</taxon>
        <taxon>Desulfosarcina</taxon>
    </lineage>
</organism>
<dbReference type="Proteomes" id="UP000427769">
    <property type="component" value="Chromosome"/>
</dbReference>
<dbReference type="NCBIfam" id="TIGR01930">
    <property type="entry name" value="AcCoA-C-Actrans"/>
    <property type="match status" value="1"/>
</dbReference>
<dbReference type="PROSITE" id="PS00099">
    <property type="entry name" value="THIOLASE_3"/>
    <property type="match status" value="1"/>
</dbReference>
<feature type="active site" description="Proton acceptor" evidence="4">
    <location>
        <position position="378"/>
    </location>
</feature>
<protein>
    <submittedName>
        <fullName evidence="8">Acetyl-CoA acetyltransferase</fullName>
    </submittedName>
</protein>
<dbReference type="PROSITE" id="PS00737">
    <property type="entry name" value="THIOLASE_2"/>
    <property type="match status" value="1"/>
</dbReference>
<dbReference type="Pfam" id="PF02803">
    <property type="entry name" value="Thiolase_C"/>
    <property type="match status" value="1"/>
</dbReference>
<evidence type="ECO:0000256" key="1">
    <source>
        <dbReference type="ARBA" id="ARBA00010982"/>
    </source>
</evidence>
<dbReference type="CDD" id="cd00751">
    <property type="entry name" value="thiolase"/>
    <property type="match status" value="1"/>
</dbReference>
<keyword evidence="2 5" id="KW-0808">Transferase</keyword>
<sequence length="391" mass="41616">MKEAVIVSAVRTPLGSFNGSLAGIGATDLGAIVIEEAIRRAGIEKNKVDEVLMGQVLPCGYGQNPAKQAAVKAGMPWEAECITVNKVCGSALKTVMLAAQAIQLGDAEVAVAGGMENMSMAPYYLEKARFGYRMGPGQLQDSMIHDGLWDIVNDFHMGISNELCSERYDVSREDQDRYAAESYQRALEAIESGRFDDQIVPVSIPQRKGDPKIFGRDECPRPTSYEALAKMKPAFKKDGFGTAGNASIISDGAAAVVVMSREKAESLGCTIMATIGAQASYGIDMKYVLVAPIRAIPKCLKKEGLGIDDVDLFEVNEAFSGSTVSVMKELNLSADKTNVNGGSVALGHPIGASGCRVLVTLLYEMIRQDKQTGLASLCLGGGEAVAMVVKR</sequence>
<evidence type="ECO:0000256" key="2">
    <source>
        <dbReference type="ARBA" id="ARBA00022679"/>
    </source>
</evidence>
<reference evidence="8 9" key="1">
    <citation type="submission" date="2019-11" db="EMBL/GenBank/DDBJ databases">
        <title>Comparative genomics of hydrocarbon-degrading Desulfosarcina strains.</title>
        <authorList>
            <person name="Watanabe M."/>
            <person name="Kojima H."/>
            <person name="Fukui M."/>
        </authorList>
    </citation>
    <scope>NUCLEOTIDE SEQUENCE [LARGE SCALE GENOMIC DNA]</scope>
    <source>
        <strain evidence="8 9">PP31</strain>
    </source>
</reference>
<keyword evidence="9" id="KW-1185">Reference proteome</keyword>
<evidence type="ECO:0000256" key="4">
    <source>
        <dbReference type="PIRSR" id="PIRSR000429-1"/>
    </source>
</evidence>
<dbReference type="InterPro" id="IPR020615">
    <property type="entry name" value="Thiolase_acyl_enz_int_AS"/>
</dbReference>
<dbReference type="Pfam" id="PF00108">
    <property type="entry name" value="Thiolase_N"/>
    <property type="match status" value="1"/>
</dbReference>
<dbReference type="Gene3D" id="3.40.47.10">
    <property type="match status" value="2"/>
</dbReference>
<dbReference type="KEGG" id="dwd:DSCW_49490"/>
<feature type="active site" description="Proton acceptor" evidence="4">
    <location>
        <position position="348"/>
    </location>
</feature>
<dbReference type="RefSeq" id="WP_155306263.1">
    <property type="nucleotide sequence ID" value="NZ_AP021875.1"/>
</dbReference>
<dbReference type="InterPro" id="IPR016039">
    <property type="entry name" value="Thiolase-like"/>
</dbReference>
<dbReference type="InterPro" id="IPR020610">
    <property type="entry name" value="Thiolase_AS"/>
</dbReference>
<dbReference type="InterPro" id="IPR020617">
    <property type="entry name" value="Thiolase_C"/>
</dbReference>
<proteinExistence type="inferred from homology"/>
<dbReference type="PANTHER" id="PTHR18919:SF107">
    <property type="entry name" value="ACETYL-COA ACETYLTRANSFERASE, CYTOSOLIC"/>
    <property type="match status" value="1"/>
</dbReference>
<evidence type="ECO:0000259" key="6">
    <source>
        <dbReference type="Pfam" id="PF00108"/>
    </source>
</evidence>
<dbReference type="GO" id="GO:0003988">
    <property type="term" value="F:acetyl-CoA C-acyltransferase activity"/>
    <property type="evidence" value="ECO:0007669"/>
    <property type="project" value="UniProtKB-ARBA"/>
</dbReference>
<keyword evidence="3 5" id="KW-0012">Acyltransferase</keyword>
<feature type="domain" description="Thiolase C-terminal" evidence="7">
    <location>
        <begin position="270"/>
        <end position="391"/>
    </location>
</feature>
<dbReference type="AlphaFoldDB" id="A0A5K7Z6A0"/>
<dbReference type="PANTHER" id="PTHR18919">
    <property type="entry name" value="ACETYL-COA C-ACYLTRANSFERASE"/>
    <property type="match status" value="1"/>
</dbReference>
<dbReference type="SUPFAM" id="SSF53901">
    <property type="entry name" value="Thiolase-like"/>
    <property type="match status" value="2"/>
</dbReference>
<evidence type="ECO:0000259" key="7">
    <source>
        <dbReference type="Pfam" id="PF02803"/>
    </source>
</evidence>
<evidence type="ECO:0000256" key="5">
    <source>
        <dbReference type="RuleBase" id="RU003557"/>
    </source>
</evidence>
<gene>
    <name evidence="8" type="ORF">DSCW_49490</name>
</gene>